<organism evidence="1 2">
    <name type="scientific">Methylobacterium radiotolerans</name>
    <dbReference type="NCBI Taxonomy" id="31998"/>
    <lineage>
        <taxon>Bacteria</taxon>
        <taxon>Pseudomonadati</taxon>
        <taxon>Pseudomonadota</taxon>
        <taxon>Alphaproteobacteria</taxon>
        <taxon>Hyphomicrobiales</taxon>
        <taxon>Methylobacteriaceae</taxon>
        <taxon>Methylobacterium</taxon>
    </lineage>
</organism>
<sequence>MREKAAEARSILVTQGLGSETVDPIPCSDFADLEIVSIPTNRPDHRSLRIDMSGMDHVIGRTDVVRATTKQALPSALPRFTAIRDGTRPLSR</sequence>
<evidence type="ECO:0000313" key="2">
    <source>
        <dbReference type="Proteomes" id="UP001349262"/>
    </source>
</evidence>
<protein>
    <submittedName>
        <fullName evidence="1">Uncharacterized protein</fullName>
    </submittedName>
</protein>
<keyword evidence="2" id="KW-1185">Reference proteome</keyword>
<dbReference type="Proteomes" id="UP001349262">
    <property type="component" value="Unassembled WGS sequence"/>
</dbReference>
<dbReference type="EMBL" id="MLBY01000005">
    <property type="protein sequence ID" value="MEE7458817.1"/>
    <property type="molecule type" value="Genomic_DNA"/>
</dbReference>
<gene>
    <name evidence="1" type="ORF">MRSR164_19145</name>
</gene>
<evidence type="ECO:0000313" key="1">
    <source>
        <dbReference type="EMBL" id="MEE7458817.1"/>
    </source>
</evidence>
<reference evidence="1 2" key="1">
    <citation type="journal article" date="2012" name="Genet. Mol. Biol.">
        <title>Analysis of 16S rRNA and mxaF genes revealing insights into Methylobacterium niche-specific plant association.</title>
        <authorList>
            <person name="Dourado M.N."/>
            <person name="Andreote F.D."/>
            <person name="Dini-Andreote F."/>
            <person name="Conti R."/>
            <person name="Araujo J.M."/>
            <person name="Araujo W.L."/>
        </authorList>
    </citation>
    <scope>NUCLEOTIDE SEQUENCE [LARGE SCALE GENOMIC DNA]</scope>
    <source>
        <strain evidence="1 2">SR1.6/4</strain>
    </source>
</reference>
<name>A0ABU7TE03_9HYPH</name>
<comment type="caution">
    <text evidence="1">The sequence shown here is derived from an EMBL/GenBank/DDBJ whole genome shotgun (WGS) entry which is preliminary data.</text>
</comment>
<accession>A0ABU7TE03</accession>
<proteinExistence type="predicted"/>